<keyword evidence="12" id="KW-1185">Reference proteome</keyword>
<dbReference type="GO" id="GO:0005506">
    <property type="term" value="F:iron ion binding"/>
    <property type="evidence" value="ECO:0007669"/>
    <property type="project" value="InterPro"/>
</dbReference>
<evidence type="ECO:0000256" key="10">
    <source>
        <dbReference type="SAM" id="Phobius"/>
    </source>
</evidence>
<dbReference type="RefSeq" id="WP_153345966.1">
    <property type="nucleotide sequence ID" value="NZ_WIVE01000063.1"/>
</dbReference>
<dbReference type="NCBIfam" id="NF040706">
    <property type="entry name" value="photo_cyt_PufC"/>
    <property type="match status" value="1"/>
</dbReference>
<keyword evidence="10" id="KW-0812">Transmembrane</keyword>
<evidence type="ECO:0000256" key="1">
    <source>
        <dbReference type="ARBA" id="ARBA00003196"/>
    </source>
</evidence>
<evidence type="ECO:0000256" key="4">
    <source>
        <dbReference type="ARBA" id="ARBA00022531"/>
    </source>
</evidence>
<dbReference type="Proteomes" id="UP000434582">
    <property type="component" value="Unassembled WGS sequence"/>
</dbReference>
<evidence type="ECO:0000256" key="7">
    <source>
        <dbReference type="ARBA" id="ARBA00022982"/>
    </source>
</evidence>
<comment type="caution">
    <text evidence="11">The sequence shown here is derived from an EMBL/GenBank/DDBJ whole genome shotgun (WGS) entry which is preliminary data.</text>
</comment>
<gene>
    <name evidence="11" type="ORF">GHC57_15705</name>
</gene>
<keyword evidence="5" id="KW-0349">Heme</keyword>
<keyword evidence="8" id="KW-0408">Iron</keyword>
<dbReference type="OrthoDB" id="9813732at2"/>
<dbReference type="GO" id="GO:0020037">
    <property type="term" value="F:heme binding"/>
    <property type="evidence" value="ECO:0007669"/>
    <property type="project" value="InterPro"/>
</dbReference>
<keyword evidence="7" id="KW-0249">Electron transport</keyword>
<feature type="transmembrane region" description="Helical" evidence="10">
    <location>
        <begin position="21"/>
        <end position="41"/>
    </location>
</feature>
<sequence>MSDFRNENHRKVTYRMAKVPLDGMIWIATCLILVFWVFTWIPPKTVDQIGYRGVAMEDIQNVRTVAARNRVNVAPDPWPPFEEEGPLASEVYENVPTLGHLTQANFDRLMTLVTEWVSPDEGCNYCHVVNDDGVDYVSDAIYTKVVSRRMFQMTQHINASWQDHVYPAGVTCYTCHRGMPVPAEIWFENPGPAEDAVRGAGNMFGQNEASPVAAYSSLPNDPFTPFLTEMTEDLGNIRVVPTTALPTEWKLEPDLKAAEVTYGLMMHISEALGTNCTYCHNSRAFVEWYPTRVTAWYGIRSVQDINENFLIPLQSEYPENRLGPLGDAPKANCATCHQAVKKPLNGTVMIDSYPALAAPGSDIDLRTASYKFVTEEAAPAEDAAAAEAPAAEEAAPAEDAAAAEAPAAEEAAPAEDAAAA</sequence>
<protein>
    <recommendedName>
        <fullName evidence="2">Photosynthetic reaction center cytochrome c subunit</fullName>
    </recommendedName>
</protein>
<evidence type="ECO:0000256" key="6">
    <source>
        <dbReference type="ARBA" id="ARBA00022723"/>
    </source>
</evidence>
<dbReference type="GO" id="GO:0019684">
    <property type="term" value="P:photosynthesis, light reaction"/>
    <property type="evidence" value="ECO:0007669"/>
    <property type="project" value="InterPro"/>
</dbReference>
<proteinExistence type="predicted"/>
<dbReference type="AlphaFoldDB" id="A0A7X1ZHZ6"/>
<comment type="function">
    <text evidence="1">The reaction center of purple bacteria contains a tightly bound cytochrome molecule which re-reduces the photo oxidized primary electron donor.</text>
</comment>
<keyword evidence="4" id="KW-0602">Photosynthesis</keyword>
<evidence type="ECO:0000256" key="8">
    <source>
        <dbReference type="ARBA" id="ARBA00023004"/>
    </source>
</evidence>
<feature type="non-terminal residue" evidence="11">
    <location>
        <position position="420"/>
    </location>
</feature>
<keyword evidence="3" id="KW-0813">Transport</keyword>
<accession>A0A7X1ZHZ6</accession>
<evidence type="ECO:0000313" key="12">
    <source>
        <dbReference type="Proteomes" id="UP000434582"/>
    </source>
</evidence>
<feature type="region of interest" description="Disordered" evidence="9">
    <location>
        <begin position="376"/>
        <end position="420"/>
    </location>
</feature>
<dbReference type="GO" id="GO:0009055">
    <property type="term" value="F:electron transfer activity"/>
    <property type="evidence" value="ECO:0007669"/>
    <property type="project" value="InterPro"/>
</dbReference>
<keyword evidence="10" id="KW-0472">Membrane</keyword>
<evidence type="ECO:0000256" key="3">
    <source>
        <dbReference type="ARBA" id="ARBA00022448"/>
    </source>
</evidence>
<evidence type="ECO:0000256" key="9">
    <source>
        <dbReference type="SAM" id="MobiDB-lite"/>
    </source>
</evidence>
<evidence type="ECO:0000256" key="5">
    <source>
        <dbReference type="ARBA" id="ARBA00022617"/>
    </source>
</evidence>
<dbReference type="CDD" id="cd09224">
    <property type="entry name" value="CytoC_RC"/>
    <property type="match status" value="1"/>
</dbReference>
<organism evidence="11 12">
    <name type="scientific">Roseospira navarrensis</name>
    <dbReference type="NCBI Taxonomy" id="140058"/>
    <lineage>
        <taxon>Bacteria</taxon>
        <taxon>Pseudomonadati</taxon>
        <taxon>Pseudomonadota</taxon>
        <taxon>Alphaproteobacteria</taxon>
        <taxon>Rhodospirillales</taxon>
        <taxon>Rhodospirillaceae</taxon>
        <taxon>Roseospira</taxon>
    </lineage>
</organism>
<keyword evidence="6" id="KW-0479">Metal-binding</keyword>
<dbReference type="Gene3D" id="1.10.468.10">
    <property type="entry name" value="Photosynthetic Reaction Center, subunit C, domain 2"/>
    <property type="match status" value="2"/>
</dbReference>
<evidence type="ECO:0000313" key="11">
    <source>
        <dbReference type="EMBL" id="MQX37966.1"/>
    </source>
</evidence>
<name>A0A7X1ZHZ6_9PROT</name>
<dbReference type="EMBL" id="WIVE01000063">
    <property type="protein sequence ID" value="MQX37966.1"/>
    <property type="molecule type" value="Genomic_DNA"/>
</dbReference>
<evidence type="ECO:0000256" key="2">
    <source>
        <dbReference type="ARBA" id="ARBA00015978"/>
    </source>
</evidence>
<reference evidence="11 12" key="1">
    <citation type="submission" date="2019-10" db="EMBL/GenBank/DDBJ databases">
        <title>Draft whole-genome sequence of the purple nonsulfur photosynthetic bacterium Roseospira navarrensis DSM 15114.</title>
        <authorList>
            <person name="Kyndt J.A."/>
            <person name="Meyer T.E."/>
        </authorList>
    </citation>
    <scope>NUCLEOTIDE SEQUENCE [LARGE SCALE GENOMIC DNA]</scope>
    <source>
        <strain evidence="11 12">DSM 15114</strain>
    </source>
</reference>
<keyword evidence="10" id="KW-1133">Transmembrane helix</keyword>
<dbReference type="Pfam" id="PF02276">
    <property type="entry name" value="CytoC_RC"/>
    <property type="match status" value="1"/>
</dbReference>
<dbReference type="InterPro" id="IPR003158">
    <property type="entry name" value="Photosyn_RC_cyt_c-su"/>
</dbReference>
<dbReference type="InterPro" id="IPR023119">
    <property type="entry name" value="Multihaem_cyt_PRC_cyt_su-like"/>
</dbReference>
<dbReference type="SUPFAM" id="SSF48695">
    <property type="entry name" value="Multiheme cytochromes"/>
    <property type="match status" value="1"/>
</dbReference>
<dbReference type="InterPro" id="IPR036280">
    <property type="entry name" value="Multihaem_cyt_sf"/>
</dbReference>
<dbReference type="GO" id="GO:0030077">
    <property type="term" value="C:plasma membrane light-harvesting complex"/>
    <property type="evidence" value="ECO:0007669"/>
    <property type="project" value="InterPro"/>
</dbReference>